<dbReference type="SUPFAM" id="SSF56281">
    <property type="entry name" value="Metallo-hydrolase/oxidoreductase"/>
    <property type="match status" value="1"/>
</dbReference>
<dbReference type="CDD" id="cd07709">
    <property type="entry name" value="flavodiiron_proteins_MBL-fold"/>
    <property type="match status" value="1"/>
</dbReference>
<evidence type="ECO:0000256" key="1">
    <source>
        <dbReference type="ARBA" id="ARBA00001962"/>
    </source>
</evidence>
<dbReference type="KEGG" id="tva:4768688"/>
<dbReference type="Pfam" id="PF21349">
    <property type="entry name" value="RUBY_RBDX"/>
    <property type="match status" value="1"/>
</dbReference>
<dbReference type="SMR" id="A2E972"/>
<dbReference type="STRING" id="5722.A2E972"/>
<reference evidence="7" key="2">
    <citation type="journal article" date="2007" name="Science">
        <title>Draft genome sequence of the sexually transmitted pathogen Trichomonas vaginalis.</title>
        <authorList>
            <person name="Carlton J.M."/>
            <person name="Hirt R.P."/>
            <person name="Silva J.C."/>
            <person name="Delcher A.L."/>
            <person name="Schatz M."/>
            <person name="Zhao Q."/>
            <person name="Wortman J.R."/>
            <person name="Bidwell S.L."/>
            <person name="Alsmark U.C.M."/>
            <person name="Besteiro S."/>
            <person name="Sicheritz-Ponten T."/>
            <person name="Noel C.J."/>
            <person name="Dacks J.B."/>
            <person name="Foster P.G."/>
            <person name="Simillion C."/>
            <person name="Van de Peer Y."/>
            <person name="Miranda-Saavedra D."/>
            <person name="Barton G.J."/>
            <person name="Westrop G.D."/>
            <person name="Mueller S."/>
            <person name="Dessi D."/>
            <person name="Fiori P.L."/>
            <person name="Ren Q."/>
            <person name="Paulsen I."/>
            <person name="Zhang H."/>
            <person name="Bastida-Corcuera F.D."/>
            <person name="Simoes-Barbosa A."/>
            <person name="Brown M.T."/>
            <person name="Hayes R.D."/>
            <person name="Mukherjee M."/>
            <person name="Okumura C.Y."/>
            <person name="Schneider R."/>
            <person name="Smith A.J."/>
            <person name="Vanacova S."/>
            <person name="Villalvazo M."/>
            <person name="Haas B.J."/>
            <person name="Pertea M."/>
            <person name="Feldblyum T.V."/>
            <person name="Utterback T.R."/>
            <person name="Shu C.L."/>
            <person name="Osoegawa K."/>
            <person name="de Jong P.J."/>
            <person name="Hrdy I."/>
            <person name="Horvathova L."/>
            <person name="Zubacova Z."/>
            <person name="Dolezal P."/>
            <person name="Malik S.B."/>
            <person name="Logsdon J.M. Jr."/>
            <person name="Henze K."/>
            <person name="Gupta A."/>
            <person name="Wang C.C."/>
            <person name="Dunne R.L."/>
            <person name="Upcroft J.A."/>
            <person name="Upcroft P."/>
            <person name="White O."/>
            <person name="Salzberg S.L."/>
            <person name="Tang P."/>
            <person name="Chiu C.-H."/>
            <person name="Lee Y.-S."/>
            <person name="Embley T.M."/>
            <person name="Coombs G.H."/>
            <person name="Mottram J.C."/>
            <person name="Tachezy J."/>
            <person name="Fraser-Liggett C.M."/>
            <person name="Johnson P.J."/>
        </authorList>
    </citation>
    <scope>NUCLEOTIDE SEQUENCE [LARGE SCALE GENOMIC DNA]</scope>
    <source>
        <strain evidence="7">G3</strain>
    </source>
</reference>
<dbReference type="GO" id="GO:0016491">
    <property type="term" value="F:oxidoreductase activity"/>
    <property type="evidence" value="ECO:0007669"/>
    <property type="project" value="InterPro"/>
</dbReference>
<dbReference type="eggNOG" id="KOG1336">
    <property type="taxonomic scope" value="Eukaryota"/>
</dbReference>
<feature type="domain" description="Rubredoxin-like" evidence="6">
    <location>
        <begin position="435"/>
        <end position="469"/>
    </location>
</feature>
<dbReference type="OrthoDB" id="432169at2759"/>
<dbReference type="AlphaFoldDB" id="A2E972"/>
<keyword evidence="2" id="KW-0813">Transport</keyword>
<evidence type="ECO:0000313" key="8">
    <source>
        <dbReference type="Proteomes" id="UP000001542"/>
    </source>
</evidence>
<dbReference type="VEuPathDB" id="TrichDB:TVAGG3_0421620"/>
<dbReference type="InterPro" id="IPR048574">
    <property type="entry name" value="RUBY_RBDX"/>
</dbReference>
<dbReference type="InterPro" id="IPR045761">
    <property type="entry name" value="ODP_dom"/>
</dbReference>
<evidence type="ECO:0000256" key="2">
    <source>
        <dbReference type="ARBA" id="ARBA00022448"/>
    </source>
</evidence>
<comment type="cofactor">
    <cofactor evidence="1">
        <name>Fe cation</name>
        <dbReference type="ChEBI" id="CHEBI:24875"/>
    </cofactor>
</comment>
<dbReference type="EMBL" id="DS113332">
    <property type="protein sequence ID" value="EAY10757.1"/>
    <property type="molecule type" value="Genomic_DNA"/>
</dbReference>
<dbReference type="Pfam" id="PF00258">
    <property type="entry name" value="Flavodoxin_1"/>
    <property type="match status" value="1"/>
</dbReference>
<dbReference type="SMART" id="SM00849">
    <property type="entry name" value="Lactamase_B"/>
    <property type="match status" value="1"/>
</dbReference>
<gene>
    <name evidence="7" type="ORF">TVAG_121610</name>
</gene>
<dbReference type="Gene3D" id="3.60.15.10">
    <property type="entry name" value="Ribonuclease Z/Hydroxyacylglutathione hydrolase-like"/>
    <property type="match status" value="1"/>
</dbReference>
<dbReference type="SUPFAM" id="SSF51905">
    <property type="entry name" value="FAD/NAD(P)-binding domain"/>
    <property type="match status" value="2"/>
</dbReference>
<dbReference type="InParanoid" id="A2E972"/>
<dbReference type="InterPro" id="IPR051285">
    <property type="entry name" value="NADH_oxidoreductase_modular"/>
</dbReference>
<keyword evidence="3" id="KW-0249">Electron transport</keyword>
<dbReference type="RefSeq" id="XP_001322980.1">
    <property type="nucleotide sequence ID" value="XM_001322945.1"/>
</dbReference>
<organism evidence="7 8">
    <name type="scientific">Trichomonas vaginalis (strain ATCC PRA-98 / G3)</name>
    <dbReference type="NCBI Taxonomy" id="412133"/>
    <lineage>
        <taxon>Eukaryota</taxon>
        <taxon>Metamonada</taxon>
        <taxon>Parabasalia</taxon>
        <taxon>Trichomonadida</taxon>
        <taxon>Trichomonadidae</taxon>
        <taxon>Trichomonas</taxon>
    </lineage>
</organism>
<evidence type="ECO:0000259" key="5">
    <source>
        <dbReference type="PROSITE" id="PS50902"/>
    </source>
</evidence>
<dbReference type="SUPFAM" id="SSF57802">
    <property type="entry name" value="Rubredoxin-like"/>
    <property type="match status" value="1"/>
</dbReference>
<protein>
    <submittedName>
        <fullName evidence="7">Pyridine nucleotide-disulphide oxidoreductase family protein</fullName>
    </submittedName>
</protein>
<dbReference type="SUPFAM" id="SSF52218">
    <property type="entry name" value="Flavoproteins"/>
    <property type="match status" value="1"/>
</dbReference>
<evidence type="ECO:0000256" key="3">
    <source>
        <dbReference type="ARBA" id="ARBA00022982"/>
    </source>
</evidence>
<evidence type="ECO:0000313" key="7">
    <source>
        <dbReference type="EMBL" id="EAY10757.1"/>
    </source>
</evidence>
<dbReference type="Gene3D" id="3.40.50.360">
    <property type="match status" value="1"/>
</dbReference>
<dbReference type="PRINTS" id="PR00411">
    <property type="entry name" value="PNDRDTASEI"/>
</dbReference>
<proteinExistence type="predicted"/>
<dbReference type="PRINTS" id="PR00368">
    <property type="entry name" value="FADPNR"/>
</dbReference>
<dbReference type="Pfam" id="PF19583">
    <property type="entry name" value="ODP"/>
    <property type="match status" value="1"/>
</dbReference>
<dbReference type="InterPro" id="IPR029039">
    <property type="entry name" value="Flavoprotein-like_sf"/>
</dbReference>
<dbReference type="InterPro" id="IPR023753">
    <property type="entry name" value="FAD/NAD-binding_dom"/>
</dbReference>
<dbReference type="InterPro" id="IPR024934">
    <property type="entry name" value="Rubredoxin-like_dom"/>
</dbReference>
<dbReference type="PROSITE" id="PS50902">
    <property type="entry name" value="FLAVODOXIN_LIKE"/>
    <property type="match status" value="1"/>
</dbReference>
<feature type="domain" description="Flavodoxin-like" evidence="5">
    <location>
        <begin position="260"/>
        <end position="403"/>
    </location>
</feature>
<dbReference type="Gene3D" id="2.20.28.10">
    <property type="match status" value="1"/>
</dbReference>
<evidence type="ECO:0000256" key="4">
    <source>
        <dbReference type="ARBA" id="ARBA00023004"/>
    </source>
</evidence>
<name>A2E972_TRIV3</name>
<dbReference type="InterPro" id="IPR036866">
    <property type="entry name" value="RibonucZ/Hydroxyglut_hydro"/>
</dbReference>
<dbReference type="InterPro" id="IPR036188">
    <property type="entry name" value="FAD/NAD-bd_sf"/>
</dbReference>
<dbReference type="GO" id="GO:0010181">
    <property type="term" value="F:FMN binding"/>
    <property type="evidence" value="ECO:0007669"/>
    <property type="project" value="InterPro"/>
</dbReference>
<dbReference type="Pfam" id="PF07992">
    <property type="entry name" value="Pyr_redox_2"/>
    <property type="match status" value="1"/>
</dbReference>
<keyword evidence="4" id="KW-0408">Iron</keyword>
<dbReference type="InterPro" id="IPR008254">
    <property type="entry name" value="Flavodoxin/NO_synth"/>
</dbReference>
<dbReference type="PANTHER" id="PTHR32145:SF11">
    <property type="entry name" value="DIFLAVIN FLAVOPROTEIN A 2-RELATED"/>
    <property type="match status" value="1"/>
</dbReference>
<dbReference type="Proteomes" id="UP000001542">
    <property type="component" value="Unassembled WGS sequence"/>
</dbReference>
<dbReference type="InterPro" id="IPR001279">
    <property type="entry name" value="Metallo-B-lactamas"/>
</dbReference>
<dbReference type="OMA" id="TYLEDIM"/>
<reference evidence="7" key="1">
    <citation type="submission" date="2006-10" db="EMBL/GenBank/DDBJ databases">
        <authorList>
            <person name="Amadeo P."/>
            <person name="Zhao Q."/>
            <person name="Wortman J."/>
            <person name="Fraser-Liggett C."/>
            <person name="Carlton J."/>
        </authorList>
    </citation>
    <scope>NUCLEOTIDE SEQUENCE</scope>
    <source>
        <strain evidence="7">G3</strain>
    </source>
</reference>
<keyword evidence="8" id="KW-1185">Reference proteome</keyword>
<dbReference type="Gene3D" id="3.50.50.60">
    <property type="entry name" value="FAD/NAD(P)-binding domain"/>
    <property type="match status" value="2"/>
</dbReference>
<evidence type="ECO:0000259" key="6">
    <source>
        <dbReference type="PROSITE" id="PS50903"/>
    </source>
</evidence>
<accession>A2E972</accession>
<dbReference type="PANTHER" id="PTHR32145">
    <property type="entry name" value="DIFLAVIN FLAVOPROTEIN A 2-RELATED"/>
    <property type="match status" value="1"/>
</dbReference>
<dbReference type="GO" id="GO:0005506">
    <property type="term" value="F:iron ion binding"/>
    <property type="evidence" value="ECO:0007669"/>
    <property type="project" value="InterPro"/>
</dbReference>
<sequence length="871" mass="96072">MLKIQQLTEDIYWLGVLDSDLAVFDIVMETKYGTTYNAYLIKTPEGAVLVETVKERFFDEYIDKVKTVIGDIKNIKYLITNHTEPDHSGSIKRMVELLPDVTVVGSKTALTYLEDIMNIPFKSQSAEDLKVLKFGGKTFEFISCPFLHWPDSMYTHLVEEKTLFTCDSFGAHYSPKKSILMSQLPPEEEEGYQDALLYYYTAIFGPFKEYVIKGTDKILNLDIKLICLGHGPVLDARIKETIDTYRKWSAPIPPHEGKEVVMVYASAYGYTTEMAEEIKTGIMEKCPDAKVKMFNVNIQNYGALKGEIMGAIATADGVLLGTNTINGDAVPPIWDVALSMNPIVHGGKVVSAFGSYGWSGEGVDNIIKRFDQIRCKVIDGMKIKFRMSKKEHEKVREFGNQFGNSLVTGVVPERAVPGKVVGAKDWSQLNPTGQIVLWRCVICGEIYAGVTPPAQCPACGVSEDLFELYEGEEIAVKSTEKLNFVVVGSGAAAVAACEAIRQRNSAASIQMITREKIMPYYRPIIVDALHGPIPDDQYWIKPEQWYKDNKIDVMLDTNVTSVDSKAKKVKLCCGKEVAYDKLILCTGSKPFVPPLGQEGLEGVLVIRTYLDVETLCKKCETAKSVVVIGGGVLGLENASNLEKKGLKVTVIECMPRLMSRQLDPEGSHFLEDAVRKYGINLKLGHAVGIKSDGKNVTGVQVGDEFVPADFIVINAGVRPECDVAKTGGVEIGRGISVNEKMETNIPDIYAAGDCAYLKNFNQGLWAPALAMGKVAGANAAGDDKTFSFAKEPVNMLAFNTDLFSIGCPPESEKGYNVIGQRDDKEGTLMRLYFQDNRLVYACCFKMQKISGALLKAAREGHSMQRVVAEVF</sequence>
<dbReference type="PROSITE" id="PS50903">
    <property type="entry name" value="RUBREDOXIN_LIKE"/>
    <property type="match status" value="1"/>
</dbReference>
<dbReference type="VEuPathDB" id="TrichDB:TVAG_121610"/>